<dbReference type="AlphaFoldDB" id="A0A437CWP3"/>
<dbReference type="PANTHER" id="PTHR45710">
    <property type="entry name" value="C-TYPE LECTIN DOMAIN-CONTAINING PROTEIN 180"/>
    <property type="match status" value="1"/>
</dbReference>
<evidence type="ECO:0000313" key="5">
    <source>
        <dbReference type="EMBL" id="RVE67064.1"/>
    </source>
</evidence>
<keyword evidence="6" id="KW-1185">Reference proteome</keyword>
<keyword evidence="2" id="KW-0175">Coiled coil</keyword>
<evidence type="ECO:0000313" key="6">
    <source>
        <dbReference type="Proteomes" id="UP000283210"/>
    </source>
</evidence>
<feature type="domain" description="C-type lectin" evidence="4">
    <location>
        <begin position="207"/>
        <end position="323"/>
    </location>
</feature>
<dbReference type="Proteomes" id="UP000283210">
    <property type="component" value="Chromosome 11"/>
</dbReference>
<evidence type="ECO:0000256" key="1">
    <source>
        <dbReference type="ARBA" id="ARBA00004401"/>
    </source>
</evidence>
<dbReference type="EMBL" id="CM012447">
    <property type="protein sequence ID" value="RVE67064.1"/>
    <property type="molecule type" value="Genomic_DNA"/>
</dbReference>
<comment type="subcellular location">
    <subcellularLocation>
        <location evidence="1">Cell membrane</location>
        <topology evidence="1">Single-pass type II membrane protein</topology>
    </subcellularLocation>
</comment>
<reference evidence="5 6" key="1">
    <citation type="submission" date="2018-11" db="EMBL/GenBank/DDBJ databases">
        <authorList>
            <person name="Lopez-Roques C."/>
            <person name="Donnadieu C."/>
            <person name="Bouchez O."/>
            <person name="Klopp C."/>
            <person name="Cabau C."/>
            <person name="Zahm M."/>
        </authorList>
    </citation>
    <scope>NUCLEOTIDE SEQUENCE [LARGE SCALE GENOMIC DNA]</scope>
    <source>
        <strain evidence="5">RS831</strain>
        <tissue evidence="5">Whole body</tissue>
    </source>
</reference>
<protein>
    <recommendedName>
        <fullName evidence="4">C-type lectin domain-containing protein</fullName>
    </recommendedName>
</protein>
<reference evidence="5 6" key="2">
    <citation type="submission" date="2019-01" db="EMBL/GenBank/DDBJ databases">
        <title>A chromosome length genome reference of the Java medaka (oryzias javanicus).</title>
        <authorList>
            <person name="Herpin A."/>
            <person name="Takehana Y."/>
            <person name="Naruse K."/>
            <person name="Ansai S."/>
            <person name="Kawaguchi M."/>
        </authorList>
    </citation>
    <scope>NUCLEOTIDE SEQUENCE [LARGE SCALE GENOMIC DNA]</scope>
    <source>
        <strain evidence="5">RS831</strain>
        <tissue evidence="5">Whole body</tissue>
    </source>
</reference>
<dbReference type="InterPro" id="IPR001304">
    <property type="entry name" value="C-type_lectin-like"/>
</dbReference>
<feature type="transmembrane region" description="Helical" evidence="3">
    <location>
        <begin position="110"/>
        <end position="134"/>
    </location>
</feature>
<keyword evidence="3" id="KW-1133">Transmembrane helix</keyword>
<keyword evidence="3" id="KW-0472">Membrane</keyword>
<dbReference type="SUPFAM" id="SSF56436">
    <property type="entry name" value="C-type lectin-like"/>
    <property type="match status" value="1"/>
</dbReference>
<evidence type="ECO:0000259" key="4">
    <source>
        <dbReference type="PROSITE" id="PS50041"/>
    </source>
</evidence>
<dbReference type="SMART" id="SM00034">
    <property type="entry name" value="CLECT"/>
    <property type="match status" value="1"/>
</dbReference>
<evidence type="ECO:0000256" key="2">
    <source>
        <dbReference type="SAM" id="Coils"/>
    </source>
</evidence>
<dbReference type="PANTHER" id="PTHR45710:SF31">
    <property type="entry name" value="EARLY ACTIVATION ANTIGEN CD69"/>
    <property type="match status" value="1"/>
</dbReference>
<dbReference type="PROSITE" id="PS50041">
    <property type="entry name" value="C_TYPE_LECTIN_2"/>
    <property type="match status" value="1"/>
</dbReference>
<evidence type="ECO:0000256" key="3">
    <source>
        <dbReference type="SAM" id="Phobius"/>
    </source>
</evidence>
<proteinExistence type="predicted"/>
<gene>
    <name evidence="5" type="ORF">OJAV_G00113680</name>
</gene>
<dbReference type="OrthoDB" id="6337382at2759"/>
<sequence>MKQKPRRMKNPELICILDGSQLTKIRKERCTSLLRQSSRYLLRYLEDLSKMSNNRYEKGGSDWVEKEVAIYGTSDDLEDRYTLQSTRRGPKTRSRSADQKESKTLLCLKVLCVLCVLMAAGILILSICYCLVFLENIDMNDTLNQLQTELSVMTANYSRLQIQTIQLKDQNEVMRINISRLQDNVKKMKNRFEVLKRSKCPDGWTRFGCSCYYKSTEKASWTDSRRSCLQERSDLAVISSKEEQDFLAKLNQNGESWIGMYHGWSSQHERYARIWVDRSVSTEIYWESAKTTYPYRNHIAVYLNAEGRMADLDKTISKNFICEM</sequence>
<keyword evidence="3" id="KW-0812">Transmembrane</keyword>
<dbReference type="Pfam" id="PF00059">
    <property type="entry name" value="Lectin_C"/>
    <property type="match status" value="1"/>
</dbReference>
<organism evidence="5 6">
    <name type="scientific">Oryzias javanicus</name>
    <name type="common">Javanese ricefish</name>
    <name type="synonym">Aplocheilus javanicus</name>
    <dbReference type="NCBI Taxonomy" id="123683"/>
    <lineage>
        <taxon>Eukaryota</taxon>
        <taxon>Metazoa</taxon>
        <taxon>Chordata</taxon>
        <taxon>Craniata</taxon>
        <taxon>Vertebrata</taxon>
        <taxon>Euteleostomi</taxon>
        <taxon>Actinopterygii</taxon>
        <taxon>Neopterygii</taxon>
        <taxon>Teleostei</taxon>
        <taxon>Neoteleostei</taxon>
        <taxon>Acanthomorphata</taxon>
        <taxon>Ovalentaria</taxon>
        <taxon>Atherinomorphae</taxon>
        <taxon>Beloniformes</taxon>
        <taxon>Adrianichthyidae</taxon>
        <taxon>Oryziinae</taxon>
        <taxon>Oryzias</taxon>
    </lineage>
</organism>
<name>A0A437CWP3_ORYJA</name>
<dbReference type="Gene3D" id="3.10.100.10">
    <property type="entry name" value="Mannose-Binding Protein A, subunit A"/>
    <property type="match status" value="1"/>
</dbReference>
<dbReference type="InterPro" id="IPR016186">
    <property type="entry name" value="C-type_lectin-like/link_sf"/>
</dbReference>
<accession>A0A437CWP3</accession>
<dbReference type="InterPro" id="IPR050828">
    <property type="entry name" value="C-type_lectin/matrix_domain"/>
</dbReference>
<dbReference type="GO" id="GO:0005886">
    <property type="term" value="C:plasma membrane"/>
    <property type="evidence" value="ECO:0007669"/>
    <property type="project" value="UniProtKB-SubCell"/>
</dbReference>
<dbReference type="InterPro" id="IPR016187">
    <property type="entry name" value="CTDL_fold"/>
</dbReference>
<feature type="coiled-coil region" evidence="2">
    <location>
        <begin position="143"/>
        <end position="198"/>
    </location>
</feature>